<organism evidence="2 3">
    <name type="scientific">Halomonas eurihalina</name>
    <dbReference type="NCBI Taxonomy" id="42566"/>
    <lineage>
        <taxon>Bacteria</taxon>
        <taxon>Pseudomonadati</taxon>
        <taxon>Pseudomonadota</taxon>
        <taxon>Gammaproteobacteria</taxon>
        <taxon>Oceanospirillales</taxon>
        <taxon>Halomonadaceae</taxon>
        <taxon>Halomonas</taxon>
    </lineage>
</organism>
<feature type="transmembrane region" description="Helical" evidence="1">
    <location>
        <begin position="6"/>
        <end position="30"/>
    </location>
</feature>
<gene>
    <name evidence="2" type="ORF">FZZ93_14845</name>
</gene>
<evidence type="ECO:0000313" key="3">
    <source>
        <dbReference type="Proteomes" id="UP000324260"/>
    </source>
</evidence>
<proteinExistence type="predicted"/>
<name>A0A5D9CRZ1_HALER</name>
<dbReference type="AlphaFoldDB" id="A0A5D9CRZ1"/>
<accession>A0A5D9CRZ1</accession>
<dbReference type="RefSeq" id="WP_149323089.1">
    <property type="nucleotide sequence ID" value="NZ_JARWAH010000006.1"/>
</dbReference>
<keyword evidence="1" id="KW-0812">Transmembrane</keyword>
<keyword evidence="3" id="KW-1185">Reference proteome</keyword>
<evidence type="ECO:0000313" key="2">
    <source>
        <dbReference type="EMBL" id="TZG33963.1"/>
    </source>
</evidence>
<comment type="caution">
    <text evidence="2">The sequence shown here is derived from an EMBL/GenBank/DDBJ whole genome shotgun (WGS) entry which is preliminary data.</text>
</comment>
<sequence>MEWMVWTLPTALFFIVIAVMLTGMTVWEVVSPTVERRGFLPIATTRGDRFFISLLSAAYIHLIIIGFTPLSIWAALGISVLWMLILMRWG</sequence>
<keyword evidence="1" id="KW-0472">Membrane</keyword>
<dbReference type="InterPro" id="IPR018678">
    <property type="entry name" value="DUF2160_TM"/>
</dbReference>
<protein>
    <recommendedName>
        <fullName evidence="4">DUF2160 domain-containing protein</fullName>
    </recommendedName>
</protein>
<dbReference type="EMBL" id="VTPU01000016">
    <property type="protein sequence ID" value="TZG33963.1"/>
    <property type="molecule type" value="Genomic_DNA"/>
</dbReference>
<reference evidence="2 3" key="1">
    <citation type="submission" date="2019-08" db="EMBL/GenBank/DDBJ databases">
        <title>Draft Genome Sequence of Halomonas eurihalina Isolated from Preserved Hide-surface.</title>
        <authorList>
            <person name="Hussain S.A."/>
            <person name="Xu A."/>
            <person name="Sarker M."/>
            <person name="Sommers C."/>
        </authorList>
    </citation>
    <scope>NUCLEOTIDE SEQUENCE [LARGE SCALE GENOMIC DNA]</scope>
    <source>
        <strain evidence="2 3">MS1</strain>
    </source>
</reference>
<evidence type="ECO:0000256" key="1">
    <source>
        <dbReference type="SAM" id="Phobius"/>
    </source>
</evidence>
<dbReference type="OrthoDB" id="5420630at2"/>
<evidence type="ECO:0008006" key="4">
    <source>
        <dbReference type="Google" id="ProtNLM"/>
    </source>
</evidence>
<dbReference type="Pfam" id="PF09928">
    <property type="entry name" value="DUF2160"/>
    <property type="match status" value="1"/>
</dbReference>
<keyword evidence="1" id="KW-1133">Transmembrane helix</keyword>
<dbReference type="Proteomes" id="UP000324260">
    <property type="component" value="Unassembled WGS sequence"/>
</dbReference>